<dbReference type="EMBL" id="VUMW01000007">
    <property type="protein sequence ID" value="MST79626.1"/>
    <property type="molecule type" value="Genomic_DNA"/>
</dbReference>
<name>A0A844FMJ7_9LACO</name>
<comment type="caution">
    <text evidence="1">The sequence shown here is derived from an EMBL/GenBank/DDBJ whole genome shotgun (WGS) entry which is preliminary data.</text>
</comment>
<accession>A0A844FMJ7</accession>
<dbReference type="AlphaFoldDB" id="A0A844FMJ7"/>
<dbReference type="Proteomes" id="UP000452141">
    <property type="component" value="Unassembled WGS sequence"/>
</dbReference>
<protein>
    <submittedName>
        <fullName evidence="1">DUF2922 domain-containing protein</fullName>
    </submittedName>
</protein>
<sequence length="79" mass="8537">MTTTTTELQLTFKSSAGKKKNLNFASALPNLTADQVKAAASAIAGEKLFVKEGEILYDAPLSAKYIERNVTTVFDDSNH</sequence>
<proteinExistence type="predicted"/>
<dbReference type="Pfam" id="PF11148">
    <property type="entry name" value="DUF2922"/>
    <property type="match status" value="1"/>
</dbReference>
<reference evidence="1 2" key="1">
    <citation type="submission" date="2019-08" db="EMBL/GenBank/DDBJ databases">
        <title>In-depth cultivation of the pig gut microbiome towards novel bacterial diversity and tailored functional studies.</title>
        <authorList>
            <person name="Wylensek D."/>
            <person name="Hitch T.C.A."/>
            <person name="Clavel T."/>
        </authorList>
    </citation>
    <scope>NUCLEOTIDE SEQUENCE [LARGE SCALE GENOMIC DNA]</scope>
    <source>
        <strain evidence="1 2">WCA-470BD-2E</strain>
    </source>
</reference>
<gene>
    <name evidence="1" type="ORF">FYJ61_03830</name>
</gene>
<organism evidence="1 2">
    <name type="scientific">Lactobacillus equicursoris</name>
    <dbReference type="NCBI Taxonomy" id="420645"/>
    <lineage>
        <taxon>Bacteria</taxon>
        <taxon>Bacillati</taxon>
        <taxon>Bacillota</taxon>
        <taxon>Bacilli</taxon>
        <taxon>Lactobacillales</taxon>
        <taxon>Lactobacillaceae</taxon>
        <taxon>Lactobacillus</taxon>
    </lineage>
</organism>
<dbReference type="InterPro" id="IPR021321">
    <property type="entry name" value="DUF2922"/>
</dbReference>
<evidence type="ECO:0000313" key="2">
    <source>
        <dbReference type="Proteomes" id="UP000452141"/>
    </source>
</evidence>
<evidence type="ECO:0000313" key="1">
    <source>
        <dbReference type="EMBL" id="MST79626.1"/>
    </source>
</evidence>
<dbReference type="RefSeq" id="WP_154486642.1">
    <property type="nucleotide sequence ID" value="NZ_VUMW01000007.1"/>
</dbReference>